<evidence type="ECO:0000313" key="1">
    <source>
        <dbReference type="EMBL" id="CAD7006552.1"/>
    </source>
</evidence>
<dbReference type="EMBL" id="CAJHJT010000034">
    <property type="protein sequence ID" value="CAD7006552.1"/>
    <property type="molecule type" value="Genomic_DNA"/>
</dbReference>
<dbReference type="Proteomes" id="UP000606786">
    <property type="component" value="Unassembled WGS sequence"/>
</dbReference>
<name>A0A811V4K0_CERCA</name>
<dbReference type="AlphaFoldDB" id="A0A811V4K0"/>
<evidence type="ECO:0000313" key="2">
    <source>
        <dbReference type="Proteomes" id="UP000606786"/>
    </source>
</evidence>
<organism evidence="1 2">
    <name type="scientific">Ceratitis capitata</name>
    <name type="common">Mediterranean fruit fly</name>
    <name type="synonym">Tephritis capitata</name>
    <dbReference type="NCBI Taxonomy" id="7213"/>
    <lineage>
        <taxon>Eukaryota</taxon>
        <taxon>Metazoa</taxon>
        <taxon>Ecdysozoa</taxon>
        <taxon>Arthropoda</taxon>
        <taxon>Hexapoda</taxon>
        <taxon>Insecta</taxon>
        <taxon>Pterygota</taxon>
        <taxon>Neoptera</taxon>
        <taxon>Endopterygota</taxon>
        <taxon>Diptera</taxon>
        <taxon>Brachycera</taxon>
        <taxon>Muscomorpha</taxon>
        <taxon>Tephritoidea</taxon>
        <taxon>Tephritidae</taxon>
        <taxon>Ceratitis</taxon>
        <taxon>Ceratitis</taxon>
    </lineage>
</organism>
<comment type="caution">
    <text evidence="1">The sequence shown here is derived from an EMBL/GenBank/DDBJ whole genome shotgun (WGS) entry which is preliminary data.</text>
</comment>
<protein>
    <submittedName>
        <fullName evidence="1">(Mediterranean fruit fly) hypothetical protein</fullName>
    </submittedName>
</protein>
<keyword evidence="2" id="KW-1185">Reference proteome</keyword>
<gene>
    <name evidence="1" type="ORF">CCAP1982_LOCUS14866</name>
</gene>
<sequence>MALFNIEVNAVIELNSCVACVYQPAAPIAEENTINAADSASTWSPITQVSHSNTDTNTETYSNLQTADKPDAIFAEAAEHMATAIVAPLTHIAHITYDSVPVTHKPNDRKPLFHRESHDELIKL</sequence>
<reference evidence="1" key="1">
    <citation type="submission" date="2020-11" db="EMBL/GenBank/DDBJ databases">
        <authorList>
            <person name="Whitehead M."/>
        </authorList>
    </citation>
    <scope>NUCLEOTIDE SEQUENCE</scope>
    <source>
        <strain evidence="1">EGII</strain>
    </source>
</reference>
<dbReference type="OrthoDB" id="8034293at2759"/>
<accession>A0A811V4K0</accession>
<proteinExistence type="predicted"/>